<reference evidence="2" key="1">
    <citation type="submission" date="2020-06" db="EMBL/GenBank/DDBJ databases">
        <authorList>
            <consortium name="Plant Systems Biology data submission"/>
        </authorList>
    </citation>
    <scope>NUCLEOTIDE SEQUENCE</scope>
    <source>
        <strain evidence="2">D6</strain>
    </source>
</reference>
<dbReference type="EMBL" id="CAICTM010001403">
    <property type="protein sequence ID" value="CAB9523331.1"/>
    <property type="molecule type" value="Genomic_DNA"/>
</dbReference>
<accession>A0A9N8HRJ4</accession>
<evidence type="ECO:0000313" key="2">
    <source>
        <dbReference type="EMBL" id="CAB9523331.1"/>
    </source>
</evidence>
<gene>
    <name evidence="2" type="ORF">SEMRO_1405_G269780.1</name>
</gene>
<dbReference type="Proteomes" id="UP001153069">
    <property type="component" value="Unassembled WGS sequence"/>
</dbReference>
<sequence length="223" mass="24076">MTMLSITTATSKPLNNNSKTSKIECPATMALTSLIGIKRDATSLMLPLVGDQASHSTLSDGVDFPSIEWLHDDDQAAATQQDAMTRGVNQCLQEAFRLAQSFDTCTTVSIEPTDRPKKRRRLGSNTTTGMLRSNAVPCSLASLAAASKSDSDELFPSTLKPLLPLSLPTTHEKLSPLAHEKLLPALLFRDSTSILTLKECPFPKSFKSASRTLSLNCRVSPLA</sequence>
<name>A0A9N8HRJ4_9STRA</name>
<evidence type="ECO:0000256" key="1">
    <source>
        <dbReference type="SAM" id="MobiDB-lite"/>
    </source>
</evidence>
<comment type="caution">
    <text evidence="2">The sequence shown here is derived from an EMBL/GenBank/DDBJ whole genome shotgun (WGS) entry which is preliminary data.</text>
</comment>
<feature type="region of interest" description="Disordered" evidence="1">
    <location>
        <begin position="1"/>
        <end position="20"/>
    </location>
</feature>
<protein>
    <submittedName>
        <fullName evidence="2">Uncharacterized protein</fullName>
    </submittedName>
</protein>
<dbReference type="AlphaFoldDB" id="A0A9N8HRJ4"/>
<organism evidence="2 3">
    <name type="scientific">Seminavis robusta</name>
    <dbReference type="NCBI Taxonomy" id="568900"/>
    <lineage>
        <taxon>Eukaryota</taxon>
        <taxon>Sar</taxon>
        <taxon>Stramenopiles</taxon>
        <taxon>Ochrophyta</taxon>
        <taxon>Bacillariophyta</taxon>
        <taxon>Bacillariophyceae</taxon>
        <taxon>Bacillariophycidae</taxon>
        <taxon>Naviculales</taxon>
        <taxon>Naviculaceae</taxon>
        <taxon>Seminavis</taxon>
    </lineage>
</organism>
<proteinExistence type="predicted"/>
<evidence type="ECO:0000313" key="3">
    <source>
        <dbReference type="Proteomes" id="UP001153069"/>
    </source>
</evidence>
<keyword evidence="3" id="KW-1185">Reference proteome</keyword>